<dbReference type="AlphaFoldDB" id="A0A2W5D9B5"/>
<feature type="non-terminal residue" evidence="3">
    <location>
        <position position="86"/>
    </location>
</feature>
<sequence>MATSLLKKQSKAPRSTANKGSHHTGLVFQRDPRRAIRSRWNRLRAAKTPAVITTLALGLIAAILWSVAVGQFGASAGQSLRSFAHI</sequence>
<protein>
    <submittedName>
        <fullName evidence="3">ABC transporter permease</fullName>
    </submittedName>
</protein>
<gene>
    <name evidence="3" type="ORF">DI609_02255</name>
</gene>
<evidence type="ECO:0000313" key="4">
    <source>
        <dbReference type="Proteomes" id="UP000249451"/>
    </source>
</evidence>
<proteinExistence type="predicted"/>
<comment type="caution">
    <text evidence="3">The sequence shown here is derived from an EMBL/GenBank/DDBJ whole genome shotgun (WGS) entry which is preliminary data.</text>
</comment>
<evidence type="ECO:0000256" key="1">
    <source>
        <dbReference type="SAM" id="MobiDB-lite"/>
    </source>
</evidence>
<name>A0A2W5D9B5_9CORY</name>
<feature type="transmembrane region" description="Helical" evidence="2">
    <location>
        <begin position="49"/>
        <end position="68"/>
    </location>
</feature>
<keyword evidence="2" id="KW-0812">Transmembrane</keyword>
<feature type="region of interest" description="Disordered" evidence="1">
    <location>
        <begin position="1"/>
        <end position="30"/>
    </location>
</feature>
<feature type="compositionally biased region" description="Polar residues" evidence="1">
    <location>
        <begin position="1"/>
        <end position="19"/>
    </location>
</feature>
<dbReference type="Proteomes" id="UP000249451">
    <property type="component" value="Unassembled WGS sequence"/>
</dbReference>
<evidence type="ECO:0000313" key="3">
    <source>
        <dbReference type="EMBL" id="PZP02629.1"/>
    </source>
</evidence>
<accession>A0A2W5D9B5</accession>
<organism evidence="3 4">
    <name type="scientific">Corynebacterium urealyticum</name>
    <dbReference type="NCBI Taxonomy" id="43771"/>
    <lineage>
        <taxon>Bacteria</taxon>
        <taxon>Bacillati</taxon>
        <taxon>Actinomycetota</taxon>
        <taxon>Actinomycetes</taxon>
        <taxon>Mycobacteriales</taxon>
        <taxon>Corynebacteriaceae</taxon>
        <taxon>Corynebacterium</taxon>
    </lineage>
</organism>
<keyword evidence="2" id="KW-1133">Transmembrane helix</keyword>
<evidence type="ECO:0000256" key="2">
    <source>
        <dbReference type="SAM" id="Phobius"/>
    </source>
</evidence>
<keyword evidence="2" id="KW-0472">Membrane</keyword>
<reference evidence="3 4" key="1">
    <citation type="submission" date="2017-11" db="EMBL/GenBank/DDBJ databases">
        <title>Infants hospitalized years apart are colonized by the same room-sourced microbial strains.</title>
        <authorList>
            <person name="Brooks B."/>
            <person name="Olm M.R."/>
            <person name="Firek B.A."/>
            <person name="Baker R."/>
            <person name="Thomas B.C."/>
            <person name="Morowitz M.J."/>
            <person name="Banfield J.F."/>
        </authorList>
    </citation>
    <scope>NUCLEOTIDE SEQUENCE [LARGE SCALE GENOMIC DNA]</scope>
    <source>
        <strain evidence="3">S2_012_000_R3_87</strain>
    </source>
</reference>
<dbReference type="EMBL" id="QFNY01000031">
    <property type="protein sequence ID" value="PZP02629.1"/>
    <property type="molecule type" value="Genomic_DNA"/>
</dbReference>